<organism evidence="3 4">
    <name type="scientific">Penicillium thymicola</name>
    <dbReference type="NCBI Taxonomy" id="293382"/>
    <lineage>
        <taxon>Eukaryota</taxon>
        <taxon>Fungi</taxon>
        <taxon>Dikarya</taxon>
        <taxon>Ascomycota</taxon>
        <taxon>Pezizomycotina</taxon>
        <taxon>Eurotiomycetes</taxon>
        <taxon>Eurotiomycetidae</taxon>
        <taxon>Eurotiales</taxon>
        <taxon>Aspergillaceae</taxon>
        <taxon>Penicillium</taxon>
    </lineage>
</organism>
<feature type="compositionally biased region" description="Polar residues" evidence="1">
    <location>
        <begin position="1"/>
        <end position="10"/>
    </location>
</feature>
<evidence type="ECO:0000259" key="2">
    <source>
        <dbReference type="Pfam" id="PF20516"/>
    </source>
</evidence>
<accession>A0AAI9T6D0</accession>
<evidence type="ECO:0000313" key="4">
    <source>
        <dbReference type="Proteomes" id="UP001227192"/>
    </source>
</evidence>
<dbReference type="Proteomes" id="UP001227192">
    <property type="component" value="Unassembled WGS sequence"/>
</dbReference>
<feature type="domain" description="PD-(D/E)XK nuclease-like" evidence="2">
    <location>
        <begin position="106"/>
        <end position="353"/>
    </location>
</feature>
<proteinExistence type="predicted"/>
<evidence type="ECO:0000313" key="3">
    <source>
        <dbReference type="EMBL" id="KAJ9481606.1"/>
    </source>
</evidence>
<sequence length="369" mass="41479">MSHNGKSTPQKRPRQDDMDLESLSTLTDRTRFEPSGQPRQRSPARDLLNDLPLSNPPIHCTRPKEILLPSSTLSLRRTLCQNFGSRVIPISLKDRISAADPEGALDIPDSAFDETDGRSPGQLDALWQDVVEIYEEAAECEEYNQDENAWGSGVIQSILKIGAKHHPILHVKNVQTQAIDPFLLPCLPHKTRVSRKIDYAFAFSVRDQQIKNLYDSVAIASPNQTISHTTDPFTKRVALFSGVEVKQSNGGKMEALAQLAIWLASGLEKLLQLSTLQGKDAEHFSLLPTLGWTVVGHDWHLYIAFRGIFEGQERIYIDGPIESVAASTRSYYGVFKLMDLVHRASMYAEEVYWPWMRDEILSPVTRVDS</sequence>
<protein>
    <recommendedName>
        <fullName evidence="2">PD-(D/E)XK nuclease-like domain-containing protein</fullName>
    </recommendedName>
</protein>
<dbReference type="InterPro" id="IPR046797">
    <property type="entry name" value="PDDEXK_12"/>
</dbReference>
<feature type="region of interest" description="Disordered" evidence="1">
    <location>
        <begin position="1"/>
        <end position="56"/>
    </location>
</feature>
<evidence type="ECO:0000256" key="1">
    <source>
        <dbReference type="SAM" id="MobiDB-lite"/>
    </source>
</evidence>
<gene>
    <name evidence="3" type="ORF">VN97_g11865</name>
</gene>
<reference evidence="3" key="1">
    <citation type="submission" date="2015-06" db="EMBL/GenBank/DDBJ databases">
        <authorList>
            <person name="Nguyen H."/>
        </authorList>
    </citation>
    <scope>NUCLEOTIDE SEQUENCE</scope>
    <source>
        <strain evidence="3">DAOM 180753</strain>
    </source>
</reference>
<reference evidence="3" key="2">
    <citation type="journal article" date="2016" name="Fungal Biol.">
        <title>Ochratoxin A production by Penicillium thymicola.</title>
        <authorList>
            <person name="Nguyen H.D.T."/>
            <person name="McMullin D.R."/>
            <person name="Ponomareva E."/>
            <person name="Riley R."/>
            <person name="Pomraning K.R."/>
            <person name="Baker S.E."/>
            <person name="Seifert K.A."/>
        </authorList>
    </citation>
    <scope>NUCLEOTIDE SEQUENCE</scope>
    <source>
        <strain evidence="3">DAOM 180753</strain>
    </source>
</reference>
<name>A0AAI9T6D0_PENTH</name>
<comment type="caution">
    <text evidence="3">The sequence shown here is derived from an EMBL/GenBank/DDBJ whole genome shotgun (WGS) entry which is preliminary data.</text>
</comment>
<dbReference type="Pfam" id="PF20516">
    <property type="entry name" value="PDDEXK_12"/>
    <property type="match status" value="1"/>
</dbReference>
<keyword evidence="4" id="KW-1185">Reference proteome</keyword>
<dbReference type="AlphaFoldDB" id="A0AAI9T6D0"/>
<dbReference type="EMBL" id="LACB01000730">
    <property type="protein sequence ID" value="KAJ9481606.1"/>
    <property type="molecule type" value="Genomic_DNA"/>
</dbReference>